<protein>
    <submittedName>
        <fullName evidence="4">RND transporter</fullName>
    </submittedName>
</protein>
<dbReference type="PANTHER" id="PTHR32347">
    <property type="entry name" value="EFFLUX SYSTEM COMPONENT YKNX-RELATED"/>
    <property type="match status" value="1"/>
</dbReference>
<name>A0AAN1XTQ4_UNVUL</name>
<reference evidence="4 5" key="1">
    <citation type="journal article" date="2022" name="ISME Commun">
        <title>Vulcanimicrobium alpinus gen. nov. sp. nov., the first cultivated representative of the candidate phylum 'Eremiobacterota', is a metabolically versatile aerobic anoxygenic phototroph.</title>
        <authorList>
            <person name="Yabe S."/>
            <person name="Muto K."/>
            <person name="Abe K."/>
            <person name="Yokota A."/>
            <person name="Staudigel H."/>
            <person name="Tebo B.M."/>
        </authorList>
    </citation>
    <scope>NUCLEOTIDE SEQUENCE [LARGE SCALE GENOMIC DNA]</scope>
    <source>
        <strain evidence="4 5">WC8-2</strain>
    </source>
</reference>
<dbReference type="PANTHER" id="PTHR32347:SF23">
    <property type="entry name" value="BLL5650 PROTEIN"/>
    <property type="match status" value="1"/>
</dbReference>
<evidence type="ECO:0000259" key="3">
    <source>
        <dbReference type="Pfam" id="PF25967"/>
    </source>
</evidence>
<dbReference type="Gene3D" id="2.40.420.20">
    <property type="match status" value="1"/>
</dbReference>
<keyword evidence="5" id="KW-1185">Reference proteome</keyword>
<evidence type="ECO:0000256" key="2">
    <source>
        <dbReference type="ARBA" id="ARBA00023054"/>
    </source>
</evidence>
<feature type="domain" description="Multidrug resistance protein MdtA-like C-terminal permuted SH3" evidence="3">
    <location>
        <begin position="435"/>
        <end position="489"/>
    </location>
</feature>
<comment type="subcellular location">
    <subcellularLocation>
        <location evidence="1">Cell envelope</location>
    </subcellularLocation>
</comment>
<sequence>MDRRRNLVIAIAAIAAILVVGAFVARPRGAGTPVKVTRAAYARFQMKLPETGVVQRPQTQTLAALVAGNIETIWVRPGQRVAAGTLLAAIANPQLVDAEATAHAAYLAAQGRLRTVQQTNAVLPAQNRSSVVQAQAALEQAKFNLNQAITDQRAGTQSGLGYGGTSASQQRAAADAAVAQRATDLREAKRIADADRDLFAQKAIARNTLDLDLAKEQQAQVAYDQAKRDRDETYAQIARQSPVLSDRVRAERDAVTQAQAALAAARANASQDKSGDVLAAQADAQKAAEDWRYASEQVARLRITAPFAGVVQTIATETGDTLRPLQPGDAVTAGQSIVTLATNAGFVVRTRVDEQDVASVRPGASAVVSGEDLGTTTLPAHIVTVGAVAQKSDDPSNTSRQVITTIALDRTVPYLRDGMNVDVDIVTQNLPHVLVLSADAMRRDDKNRPYVLVVADGTTVKRSVVLGATNDAQVVVRSGIAPADTVVAERNIGIVEGMHVSPTALPSASPSPKP</sequence>
<gene>
    <name evidence="4" type="ORF">WPS_07410</name>
</gene>
<dbReference type="SUPFAM" id="SSF111369">
    <property type="entry name" value="HlyD-like secretion proteins"/>
    <property type="match status" value="1"/>
</dbReference>
<evidence type="ECO:0000313" key="5">
    <source>
        <dbReference type="Proteomes" id="UP001317532"/>
    </source>
</evidence>
<dbReference type="Gene3D" id="2.40.50.100">
    <property type="match status" value="1"/>
</dbReference>
<dbReference type="Gene3D" id="2.40.30.170">
    <property type="match status" value="1"/>
</dbReference>
<dbReference type="RefSeq" id="WP_317996502.1">
    <property type="nucleotide sequence ID" value="NZ_AP025523.1"/>
</dbReference>
<evidence type="ECO:0000313" key="4">
    <source>
        <dbReference type="EMBL" id="BDE05465.1"/>
    </source>
</evidence>
<dbReference type="KEGG" id="vab:WPS_07410"/>
<organism evidence="4 5">
    <name type="scientific">Vulcanimicrobium alpinum</name>
    <dbReference type="NCBI Taxonomy" id="3016050"/>
    <lineage>
        <taxon>Bacteria</taxon>
        <taxon>Bacillati</taxon>
        <taxon>Vulcanimicrobiota</taxon>
        <taxon>Vulcanimicrobiia</taxon>
        <taxon>Vulcanimicrobiales</taxon>
        <taxon>Vulcanimicrobiaceae</taxon>
        <taxon>Vulcanimicrobium</taxon>
    </lineage>
</organism>
<dbReference type="InterPro" id="IPR058627">
    <property type="entry name" value="MdtA-like_C"/>
</dbReference>
<dbReference type="Pfam" id="PF25967">
    <property type="entry name" value="RND-MFP_C"/>
    <property type="match status" value="1"/>
</dbReference>
<proteinExistence type="predicted"/>
<dbReference type="Proteomes" id="UP001317532">
    <property type="component" value="Chromosome"/>
</dbReference>
<dbReference type="EMBL" id="AP025523">
    <property type="protein sequence ID" value="BDE05465.1"/>
    <property type="molecule type" value="Genomic_DNA"/>
</dbReference>
<accession>A0AAN1XTQ4</accession>
<dbReference type="InterPro" id="IPR050465">
    <property type="entry name" value="UPF0194_transport"/>
</dbReference>
<evidence type="ECO:0000256" key="1">
    <source>
        <dbReference type="ARBA" id="ARBA00004196"/>
    </source>
</evidence>
<keyword evidence="2" id="KW-0175">Coiled coil</keyword>
<dbReference type="GO" id="GO:0030313">
    <property type="term" value="C:cell envelope"/>
    <property type="evidence" value="ECO:0007669"/>
    <property type="project" value="UniProtKB-SubCell"/>
</dbReference>
<dbReference type="AlphaFoldDB" id="A0AAN1XTQ4"/>